<feature type="transmembrane region" description="Helical" evidence="1">
    <location>
        <begin position="74"/>
        <end position="101"/>
    </location>
</feature>
<feature type="transmembrane region" description="Helical" evidence="1">
    <location>
        <begin position="263"/>
        <end position="288"/>
    </location>
</feature>
<name>A0A371YSZ2_9GAMM</name>
<feature type="transmembrane region" description="Helical" evidence="1">
    <location>
        <begin position="36"/>
        <end position="54"/>
    </location>
</feature>
<dbReference type="NCBIfam" id="NF010613">
    <property type="entry name" value="PRK14013.1-3"/>
    <property type="match status" value="1"/>
</dbReference>
<comment type="caution">
    <text evidence="3">The sequence shown here is derived from an EMBL/GenBank/DDBJ whole genome shotgun (WGS) entry which is preliminary data.</text>
</comment>
<reference evidence="5" key="3">
    <citation type="journal article" date="2019" name="Int. J. Syst. Evol. Microbiol.">
        <title>The Global Catalogue of Microorganisms (GCM) 10K type strain sequencing project: providing services to taxonomists for standard genome sequencing and annotation.</title>
        <authorList>
            <consortium name="The Broad Institute Genomics Platform"/>
            <consortium name="The Broad Institute Genome Sequencing Center for Infectious Disease"/>
            <person name="Wu L."/>
            <person name="Ma J."/>
        </authorList>
    </citation>
    <scope>NUCLEOTIDE SEQUENCE [LARGE SCALE GENOMIC DNA]</scope>
    <source>
        <strain evidence="5">KCTC 62575</strain>
    </source>
</reference>
<evidence type="ECO:0000256" key="1">
    <source>
        <dbReference type="SAM" id="Phobius"/>
    </source>
</evidence>
<sequence length="361" mass="38948">MWKHFGFSIIFTVVCLAISAYWGFTHGPEAGIKTMFTALAITAILAVMEVSLSFDNAVVNASVLRGWDHFWKMIFLTVGILIAVFGMRLIFPIVIVAATADMGMMEVVNMALNNPKDYSERLIAHHAEIAAFGGSFLLLVFLNFFLDEGKDTHWFAWLEKRLAHLANVPAMSVFLALIALLIMAANVEEAKRLVVTMAGIWGIVVYVGVQVLSHLLGGEPEIDEDGNAVGHDASGAPTGAIKAGIGGFIYLEVLDASFSFDGVIGAFAITSDVVIIMLGLAIGAMFVRSMTIYLVEKGTLDAYVYLEHGAHYAIGALAFIMIASGTGLHVPEVVTGLIGVAFIVWAVLASIQYNKRIEQQS</sequence>
<feature type="transmembrane region" description="Helical" evidence="1">
    <location>
        <begin position="6"/>
        <end position="24"/>
    </location>
</feature>
<proteinExistence type="predicted"/>
<keyword evidence="5" id="KW-1185">Reference proteome</keyword>
<dbReference type="AlphaFoldDB" id="A0A371YSZ2"/>
<feature type="transmembrane region" description="Helical" evidence="1">
    <location>
        <begin position="122"/>
        <end position="146"/>
    </location>
</feature>
<feature type="transmembrane region" description="Helical" evidence="1">
    <location>
        <begin position="309"/>
        <end position="327"/>
    </location>
</feature>
<evidence type="ECO:0000313" key="5">
    <source>
        <dbReference type="Proteomes" id="UP001595455"/>
    </source>
</evidence>
<dbReference type="NCBIfam" id="NF010614">
    <property type="entry name" value="PRK14013.1-4"/>
    <property type="match status" value="1"/>
</dbReference>
<dbReference type="PANTHER" id="PTHR30238">
    <property type="entry name" value="MEMBRANE BOUND PREDICTED REDOX MODULATOR"/>
    <property type="match status" value="1"/>
</dbReference>
<keyword evidence="1" id="KW-0812">Transmembrane</keyword>
<dbReference type="RefSeq" id="WP_107007236.1">
    <property type="nucleotide sequence ID" value="NZ_JAVIDQ010000005.1"/>
</dbReference>
<accession>A0A371YSZ2</accession>
<organism evidence="3 4">
    <name type="scientific">Acinetobacter sichuanensis</name>
    <dbReference type="NCBI Taxonomy" id="2136183"/>
    <lineage>
        <taxon>Bacteria</taxon>
        <taxon>Pseudomonadati</taxon>
        <taxon>Pseudomonadota</taxon>
        <taxon>Gammaproteobacteria</taxon>
        <taxon>Moraxellales</taxon>
        <taxon>Moraxellaceae</taxon>
        <taxon>Acinetobacter</taxon>
    </lineage>
</organism>
<dbReference type="InterPro" id="IPR007427">
    <property type="entry name" value="DUF475"/>
</dbReference>
<feature type="transmembrane region" description="Helical" evidence="1">
    <location>
        <begin position="193"/>
        <end position="212"/>
    </location>
</feature>
<evidence type="ECO:0000313" key="3">
    <source>
        <dbReference type="EMBL" id="RFC84588.1"/>
    </source>
</evidence>
<dbReference type="Proteomes" id="UP000240957">
    <property type="component" value="Unassembled WGS sequence"/>
</dbReference>
<dbReference type="Proteomes" id="UP001595455">
    <property type="component" value="Unassembled WGS sequence"/>
</dbReference>
<keyword evidence="1" id="KW-1133">Transmembrane helix</keyword>
<dbReference type="EMBL" id="JBHRSF010000006">
    <property type="protein sequence ID" value="MFC2994261.1"/>
    <property type="molecule type" value="Genomic_DNA"/>
</dbReference>
<evidence type="ECO:0000313" key="4">
    <source>
        <dbReference type="Proteomes" id="UP000240957"/>
    </source>
</evidence>
<reference evidence="2" key="4">
    <citation type="submission" date="2024-09" db="EMBL/GenBank/DDBJ databases">
        <authorList>
            <person name="Sun Q."/>
            <person name="Mori K."/>
        </authorList>
    </citation>
    <scope>NUCLEOTIDE SEQUENCE</scope>
    <source>
        <strain evidence="2">KCTC 62575</strain>
    </source>
</reference>
<dbReference type="PANTHER" id="PTHR30238:SF4">
    <property type="entry name" value="SLL1022 PROTEIN"/>
    <property type="match status" value="1"/>
</dbReference>
<evidence type="ECO:0000313" key="2">
    <source>
        <dbReference type="EMBL" id="MFC2994261.1"/>
    </source>
</evidence>
<keyword evidence="1" id="KW-0472">Membrane</keyword>
<dbReference type="Pfam" id="PF04332">
    <property type="entry name" value="DUF475"/>
    <property type="match status" value="1"/>
</dbReference>
<reference evidence="3 4" key="2">
    <citation type="submission" date="2018-08" db="EMBL/GenBank/DDBJ databases">
        <title>The draft genome of Acinetobacter sichuanensis strain WCHAc060041.</title>
        <authorList>
            <person name="Qin J."/>
            <person name="Feng Y."/>
            <person name="Zong Z."/>
        </authorList>
    </citation>
    <scope>NUCLEOTIDE SEQUENCE [LARGE SCALE GENOMIC DNA]</scope>
    <source>
        <strain evidence="3 4">WCHAc060041</strain>
    </source>
</reference>
<reference evidence="2" key="1">
    <citation type="journal article" date="2014" name="Int. J. Syst. Evol. Microbiol.">
        <title>Complete genome of a new Firmicutes species belonging to the dominant human colonic microbiota ('Ruminococcus bicirculans') reveals two chromosomes and a selective capacity to utilize plant glucans.</title>
        <authorList>
            <consortium name="NISC Comparative Sequencing Program"/>
            <person name="Wegmann U."/>
            <person name="Louis P."/>
            <person name="Goesmann A."/>
            <person name="Henrissat B."/>
            <person name="Duncan S.H."/>
            <person name="Flint H.J."/>
        </authorList>
    </citation>
    <scope>NUCLEOTIDE SEQUENCE</scope>
    <source>
        <strain evidence="2">KCTC 62575</strain>
    </source>
</reference>
<feature type="transmembrane region" description="Helical" evidence="1">
    <location>
        <begin position="166"/>
        <end position="186"/>
    </location>
</feature>
<gene>
    <name evidence="2" type="ORF">ACFODO_03025</name>
    <name evidence="3" type="ORF">C9E89_004890</name>
</gene>
<dbReference type="OrthoDB" id="8533002at2"/>
<feature type="transmembrane region" description="Helical" evidence="1">
    <location>
        <begin position="333"/>
        <end position="351"/>
    </location>
</feature>
<protein>
    <submittedName>
        <fullName evidence="3">DUF475 domain-containing protein</fullName>
    </submittedName>
</protein>
<dbReference type="EMBL" id="PYIX02000005">
    <property type="protein sequence ID" value="RFC84588.1"/>
    <property type="molecule type" value="Genomic_DNA"/>
</dbReference>